<feature type="coiled-coil region" evidence="1">
    <location>
        <begin position="105"/>
        <end position="139"/>
    </location>
</feature>
<reference evidence="4" key="1">
    <citation type="submission" date="2018-12" db="EMBL/GenBank/DDBJ databases">
        <title>Tengunoibacter tsumagoiensis gen. nov., sp. nov., Dictyobacter kobayashii sp. nov., D. alpinus sp. nov., and D. joshuensis sp. nov. and description of Dictyobacteraceae fam. nov. within the order Ktedonobacterales isolated from Tengu-no-mugimeshi.</title>
        <authorList>
            <person name="Wang C.M."/>
            <person name="Zheng Y."/>
            <person name="Sakai Y."/>
            <person name="Toyoda A."/>
            <person name="Minakuchi Y."/>
            <person name="Abe K."/>
            <person name="Yokota A."/>
            <person name="Yabe S."/>
        </authorList>
    </citation>
    <scope>NUCLEOTIDE SEQUENCE [LARGE SCALE GENOMIC DNA]</scope>
    <source>
        <strain evidence="4">Uno16</strain>
    </source>
</reference>
<dbReference type="Proteomes" id="UP000287171">
    <property type="component" value="Unassembled WGS sequence"/>
</dbReference>
<evidence type="ECO:0000256" key="2">
    <source>
        <dbReference type="SAM" id="MobiDB-lite"/>
    </source>
</evidence>
<feature type="compositionally biased region" description="Basic and acidic residues" evidence="2">
    <location>
        <begin position="142"/>
        <end position="155"/>
    </location>
</feature>
<keyword evidence="4" id="KW-1185">Reference proteome</keyword>
<dbReference type="EMBL" id="BIFT01000003">
    <property type="protein sequence ID" value="GCE32051.1"/>
    <property type="molecule type" value="Genomic_DNA"/>
</dbReference>
<evidence type="ECO:0000313" key="3">
    <source>
        <dbReference type="EMBL" id="GCE32051.1"/>
    </source>
</evidence>
<protein>
    <submittedName>
        <fullName evidence="3">Uncharacterized protein</fullName>
    </submittedName>
</protein>
<sequence>MDYEETKQRKKLSLQEMSRGRYHALKDACVLLDPPADPRTLRGWIADLAIETYQSPVQGNTVLISHKDLVALATLVGRSMKEDGRPTGRKGVEKIVEPTTLEELRTQHTREIAALHRRIESLQARHSEETKRLMQEIERLKQGTEPRAKPSETTERAIPPPYVPAGQMKPHRLPTDLPEGSVSMRSFTVSHGTTRDIMTAAAKRQDIRAMSRPYGGDETRVQYFLDPQMQDEAVEWLVRMGYGYRCEQCPHEQNKQT</sequence>
<proteinExistence type="predicted"/>
<name>A0A402BL33_9CHLR</name>
<evidence type="ECO:0000256" key="1">
    <source>
        <dbReference type="SAM" id="Coils"/>
    </source>
</evidence>
<evidence type="ECO:0000313" key="4">
    <source>
        <dbReference type="Proteomes" id="UP000287171"/>
    </source>
</evidence>
<gene>
    <name evidence="3" type="ORF">KDA_75350</name>
</gene>
<comment type="caution">
    <text evidence="3">The sequence shown here is derived from an EMBL/GenBank/DDBJ whole genome shotgun (WGS) entry which is preliminary data.</text>
</comment>
<accession>A0A402BL33</accession>
<feature type="region of interest" description="Disordered" evidence="2">
    <location>
        <begin position="142"/>
        <end position="181"/>
    </location>
</feature>
<dbReference type="AlphaFoldDB" id="A0A402BL33"/>
<keyword evidence="1" id="KW-0175">Coiled coil</keyword>
<dbReference type="RefSeq" id="WP_126632059.1">
    <property type="nucleotide sequence ID" value="NZ_BIFT01000003.1"/>
</dbReference>
<organism evidence="3 4">
    <name type="scientific">Dictyobacter alpinus</name>
    <dbReference type="NCBI Taxonomy" id="2014873"/>
    <lineage>
        <taxon>Bacteria</taxon>
        <taxon>Bacillati</taxon>
        <taxon>Chloroflexota</taxon>
        <taxon>Ktedonobacteria</taxon>
        <taxon>Ktedonobacterales</taxon>
        <taxon>Dictyobacteraceae</taxon>
        <taxon>Dictyobacter</taxon>
    </lineage>
</organism>